<evidence type="ECO:0000313" key="15">
    <source>
        <dbReference type="Proteomes" id="UP001144297"/>
    </source>
</evidence>
<reference evidence="14" key="1">
    <citation type="submission" date="2022-12" db="EMBL/GenBank/DDBJ databases">
        <title>Reference genome sequencing for broad-spectrum identification of bacterial and archaeal isolates by mass spectrometry.</title>
        <authorList>
            <person name="Sekiguchi Y."/>
            <person name="Tourlousse D.M."/>
        </authorList>
    </citation>
    <scope>NUCLEOTIDE SEQUENCE</scope>
    <source>
        <strain evidence="14">TSL-P1</strain>
    </source>
</reference>
<evidence type="ECO:0000256" key="7">
    <source>
        <dbReference type="ARBA" id="ARBA00022777"/>
    </source>
</evidence>
<evidence type="ECO:0000256" key="2">
    <source>
        <dbReference type="ARBA" id="ARBA00012980"/>
    </source>
</evidence>
<dbReference type="EMBL" id="BSDX01000001">
    <property type="protein sequence ID" value="GLI54256.1"/>
    <property type="molecule type" value="Genomic_DNA"/>
</dbReference>
<dbReference type="Proteomes" id="UP001144297">
    <property type="component" value="Unassembled WGS sequence"/>
</dbReference>
<evidence type="ECO:0000256" key="5">
    <source>
        <dbReference type="ARBA" id="ARBA00022727"/>
    </source>
</evidence>
<evidence type="ECO:0000259" key="13">
    <source>
        <dbReference type="Pfam" id="PF02223"/>
    </source>
</evidence>
<protein>
    <recommendedName>
        <fullName evidence="3 12">Thymidylate kinase</fullName>
        <ecNumber evidence="2 12">2.7.4.9</ecNumber>
    </recommendedName>
    <alternativeName>
        <fullName evidence="9 12">dTMP kinase</fullName>
    </alternativeName>
</protein>
<gene>
    <name evidence="12 14" type="primary">tmk</name>
    <name evidence="14" type="ORF">TISLANDTSLP1_19490</name>
</gene>
<dbReference type="NCBIfam" id="TIGR00041">
    <property type="entry name" value="DTMP_kinase"/>
    <property type="match status" value="1"/>
</dbReference>
<sequence length="209" mass="23987">MNKGIFITFEGIEGSGKTTQGKLLAEKLKKEGLKVLYTYEPGDTEAGKHIRKILLNSEIKINPLCELLLYFADRVQHIEEKIKPSIESGFIVICDRFTDSTLVYQGYARGISIDLIKQLNKIVLDEFMPDLTVLLDCPANIGLKRNQKINKKDRFEMENLAFHEKVRQGYLKLVESYKKRFFVLDATESIDKIAEDIYRKVKSILSHGL</sequence>
<evidence type="ECO:0000256" key="11">
    <source>
        <dbReference type="ARBA" id="ARBA00057735"/>
    </source>
</evidence>
<dbReference type="InterPro" id="IPR018095">
    <property type="entry name" value="Thymidylate_kin_CS"/>
</dbReference>
<dbReference type="GO" id="GO:0006233">
    <property type="term" value="P:dTDP biosynthetic process"/>
    <property type="evidence" value="ECO:0007669"/>
    <property type="project" value="InterPro"/>
</dbReference>
<feature type="binding site" evidence="12">
    <location>
        <begin position="11"/>
        <end position="18"/>
    </location>
    <ligand>
        <name>ATP</name>
        <dbReference type="ChEBI" id="CHEBI:30616"/>
    </ligand>
</feature>
<organism evidence="14 15">
    <name type="scientific">Thermodesulfovibrio yellowstonii</name>
    <dbReference type="NCBI Taxonomy" id="28262"/>
    <lineage>
        <taxon>Bacteria</taxon>
        <taxon>Pseudomonadati</taxon>
        <taxon>Nitrospirota</taxon>
        <taxon>Thermodesulfovibrionia</taxon>
        <taxon>Thermodesulfovibrionales</taxon>
        <taxon>Thermodesulfovibrionaceae</taxon>
        <taxon>Thermodesulfovibrio</taxon>
    </lineage>
</organism>
<evidence type="ECO:0000313" key="14">
    <source>
        <dbReference type="EMBL" id="GLI54256.1"/>
    </source>
</evidence>
<evidence type="ECO:0000256" key="4">
    <source>
        <dbReference type="ARBA" id="ARBA00022679"/>
    </source>
</evidence>
<keyword evidence="15" id="KW-1185">Reference proteome</keyword>
<dbReference type="GO" id="GO:0006227">
    <property type="term" value="P:dUDP biosynthetic process"/>
    <property type="evidence" value="ECO:0007669"/>
    <property type="project" value="TreeGrafter"/>
</dbReference>
<dbReference type="HAMAP" id="MF_00165">
    <property type="entry name" value="Thymidylate_kinase"/>
    <property type="match status" value="1"/>
</dbReference>
<dbReference type="InterPro" id="IPR018094">
    <property type="entry name" value="Thymidylate_kinase"/>
</dbReference>
<dbReference type="Pfam" id="PF02223">
    <property type="entry name" value="Thymidylate_kin"/>
    <property type="match status" value="1"/>
</dbReference>
<comment type="similarity">
    <text evidence="1 12">Belongs to the thymidylate kinase family.</text>
</comment>
<dbReference type="PANTHER" id="PTHR10344:SF4">
    <property type="entry name" value="UMP-CMP KINASE 2, MITOCHONDRIAL"/>
    <property type="match status" value="1"/>
</dbReference>
<dbReference type="SUPFAM" id="SSF52540">
    <property type="entry name" value="P-loop containing nucleoside triphosphate hydrolases"/>
    <property type="match status" value="1"/>
</dbReference>
<dbReference type="GO" id="GO:0006235">
    <property type="term" value="P:dTTP biosynthetic process"/>
    <property type="evidence" value="ECO:0007669"/>
    <property type="project" value="UniProtKB-UniRule"/>
</dbReference>
<evidence type="ECO:0000256" key="9">
    <source>
        <dbReference type="ARBA" id="ARBA00029962"/>
    </source>
</evidence>
<comment type="catalytic activity">
    <reaction evidence="10 12">
        <text>dTMP + ATP = dTDP + ADP</text>
        <dbReference type="Rhea" id="RHEA:13517"/>
        <dbReference type="ChEBI" id="CHEBI:30616"/>
        <dbReference type="ChEBI" id="CHEBI:58369"/>
        <dbReference type="ChEBI" id="CHEBI:63528"/>
        <dbReference type="ChEBI" id="CHEBI:456216"/>
        <dbReference type="EC" id="2.7.4.9"/>
    </reaction>
</comment>
<evidence type="ECO:0000256" key="12">
    <source>
        <dbReference type="HAMAP-Rule" id="MF_00165"/>
    </source>
</evidence>
<accession>A0A9W6LKH6</accession>
<keyword evidence="4 12" id="KW-0808">Transferase</keyword>
<dbReference type="CDD" id="cd01672">
    <property type="entry name" value="TMPK"/>
    <property type="match status" value="1"/>
</dbReference>
<dbReference type="GO" id="GO:0004798">
    <property type="term" value="F:dTMP kinase activity"/>
    <property type="evidence" value="ECO:0007669"/>
    <property type="project" value="UniProtKB-UniRule"/>
</dbReference>
<dbReference type="PANTHER" id="PTHR10344">
    <property type="entry name" value="THYMIDYLATE KINASE"/>
    <property type="match status" value="1"/>
</dbReference>
<dbReference type="InterPro" id="IPR039430">
    <property type="entry name" value="Thymidylate_kin-like_dom"/>
</dbReference>
<dbReference type="AlphaFoldDB" id="A0A9W6LKH6"/>
<dbReference type="Gene3D" id="3.40.50.300">
    <property type="entry name" value="P-loop containing nucleotide triphosphate hydrolases"/>
    <property type="match status" value="1"/>
</dbReference>
<comment type="caution">
    <text evidence="14">The sequence shown here is derived from an EMBL/GenBank/DDBJ whole genome shotgun (WGS) entry which is preliminary data.</text>
</comment>
<evidence type="ECO:0000256" key="10">
    <source>
        <dbReference type="ARBA" id="ARBA00048743"/>
    </source>
</evidence>
<evidence type="ECO:0000256" key="3">
    <source>
        <dbReference type="ARBA" id="ARBA00017144"/>
    </source>
</evidence>
<comment type="function">
    <text evidence="11 12">Phosphorylation of dTMP to form dTDP in both de novo and salvage pathways of dTTP synthesis.</text>
</comment>
<keyword evidence="6 12" id="KW-0547">Nucleotide-binding</keyword>
<evidence type="ECO:0000256" key="8">
    <source>
        <dbReference type="ARBA" id="ARBA00022840"/>
    </source>
</evidence>
<dbReference type="EC" id="2.7.4.9" evidence="2 12"/>
<name>A0A9W6LKH6_9BACT</name>
<keyword evidence="8 12" id="KW-0067">ATP-binding</keyword>
<keyword evidence="7 12" id="KW-0418">Kinase</keyword>
<dbReference type="GO" id="GO:0005524">
    <property type="term" value="F:ATP binding"/>
    <property type="evidence" value="ECO:0007669"/>
    <property type="project" value="UniProtKB-UniRule"/>
</dbReference>
<dbReference type="InterPro" id="IPR027417">
    <property type="entry name" value="P-loop_NTPase"/>
</dbReference>
<evidence type="ECO:0000256" key="1">
    <source>
        <dbReference type="ARBA" id="ARBA00009776"/>
    </source>
</evidence>
<dbReference type="GO" id="GO:0005829">
    <property type="term" value="C:cytosol"/>
    <property type="evidence" value="ECO:0007669"/>
    <property type="project" value="TreeGrafter"/>
</dbReference>
<dbReference type="FunFam" id="3.40.50.300:FF:000225">
    <property type="entry name" value="Thymidylate kinase"/>
    <property type="match status" value="1"/>
</dbReference>
<dbReference type="PROSITE" id="PS01331">
    <property type="entry name" value="THYMIDYLATE_KINASE"/>
    <property type="match status" value="1"/>
</dbReference>
<keyword evidence="5 12" id="KW-0545">Nucleotide biosynthesis</keyword>
<feature type="domain" description="Thymidylate kinase-like" evidence="13">
    <location>
        <begin position="9"/>
        <end position="197"/>
    </location>
</feature>
<proteinExistence type="inferred from homology"/>
<evidence type="ECO:0000256" key="6">
    <source>
        <dbReference type="ARBA" id="ARBA00022741"/>
    </source>
</evidence>